<dbReference type="Pfam" id="PF10985">
    <property type="entry name" value="DUF2805"/>
    <property type="match status" value="1"/>
</dbReference>
<name>A0A328YJD4_9FLAO</name>
<reference evidence="1 2" key="1">
    <citation type="submission" date="2018-06" db="EMBL/GenBank/DDBJ databases">
        <title>Genomic Encyclopedia of Archaeal and Bacterial Type Strains, Phase II (KMG-II): from individual species to whole genera.</title>
        <authorList>
            <person name="Goeker M."/>
        </authorList>
    </citation>
    <scope>NUCLEOTIDE SEQUENCE [LARGE SCALE GENOMIC DNA]</scope>
    <source>
        <strain evidence="1 2">DSM 25663</strain>
    </source>
</reference>
<accession>A0A328YJD4</accession>
<dbReference type="NCBIfam" id="TIGR03643">
    <property type="entry name" value="TIGR03643 family protein"/>
    <property type="match status" value="1"/>
</dbReference>
<dbReference type="Proteomes" id="UP000248840">
    <property type="component" value="Unassembled WGS sequence"/>
</dbReference>
<dbReference type="RefSeq" id="WP_112112311.1">
    <property type="nucleotide sequence ID" value="NZ_QLSZ01000002.1"/>
</dbReference>
<keyword evidence="2" id="KW-1185">Reference proteome</keyword>
<dbReference type="InterPro" id="IPR019882">
    <property type="entry name" value="CHP03643"/>
</dbReference>
<evidence type="ECO:0000313" key="1">
    <source>
        <dbReference type="EMBL" id="RAR74161.1"/>
    </source>
</evidence>
<gene>
    <name evidence="1" type="ORF">CLV55_10291</name>
</gene>
<dbReference type="EMBL" id="QLSZ01000002">
    <property type="protein sequence ID" value="RAR74161.1"/>
    <property type="molecule type" value="Genomic_DNA"/>
</dbReference>
<dbReference type="AlphaFoldDB" id="A0A328YJD4"/>
<evidence type="ECO:0000313" key="2">
    <source>
        <dbReference type="Proteomes" id="UP000248840"/>
    </source>
</evidence>
<proteinExistence type="predicted"/>
<organism evidence="1 2">
    <name type="scientific">Flavobacterium aciduliphilum</name>
    <dbReference type="NCBI Taxonomy" id="1101402"/>
    <lineage>
        <taxon>Bacteria</taxon>
        <taxon>Pseudomonadati</taxon>
        <taxon>Bacteroidota</taxon>
        <taxon>Flavobacteriia</taxon>
        <taxon>Flavobacteriales</taxon>
        <taxon>Flavobacteriaceae</taxon>
        <taxon>Flavobacterium</taxon>
    </lineage>
</organism>
<dbReference type="OrthoDB" id="289296at2"/>
<sequence length="103" mass="12394">MSADKIIAPRTSRVWTEVEVDRIIEMAWEDRTPFEAITYQFGLTEKEVIQLMRKELKRSSFNLWRKRVHSGVSQKHAYKRNPEIKRFKCTRQRQITGNKISKR</sequence>
<comment type="caution">
    <text evidence="1">The sequence shown here is derived from an EMBL/GenBank/DDBJ whole genome shotgun (WGS) entry which is preliminary data.</text>
</comment>
<protein>
    <submittedName>
        <fullName evidence="1">Uncharacterized protein (TIGR03643 family)</fullName>
    </submittedName>
</protein>